<evidence type="ECO:0000313" key="2">
    <source>
        <dbReference type="EMBL" id="JAH12515.1"/>
    </source>
</evidence>
<organism evidence="2">
    <name type="scientific">Anguilla anguilla</name>
    <name type="common">European freshwater eel</name>
    <name type="synonym">Muraena anguilla</name>
    <dbReference type="NCBI Taxonomy" id="7936"/>
    <lineage>
        <taxon>Eukaryota</taxon>
        <taxon>Metazoa</taxon>
        <taxon>Chordata</taxon>
        <taxon>Craniata</taxon>
        <taxon>Vertebrata</taxon>
        <taxon>Euteleostomi</taxon>
        <taxon>Actinopterygii</taxon>
        <taxon>Neopterygii</taxon>
        <taxon>Teleostei</taxon>
        <taxon>Anguilliformes</taxon>
        <taxon>Anguillidae</taxon>
        <taxon>Anguilla</taxon>
    </lineage>
</organism>
<keyword evidence="1" id="KW-0472">Membrane</keyword>
<sequence>MSQGLHSLAFMDTLEWMLVDVCVPAASCLCGLDILVLTCNTSFMALIYIMIMPLQVVWQTTIQPIVYIFATPNS</sequence>
<keyword evidence="1" id="KW-0812">Transmembrane</keyword>
<feature type="transmembrane region" description="Helical" evidence="1">
    <location>
        <begin position="16"/>
        <end position="38"/>
    </location>
</feature>
<dbReference type="EMBL" id="GBXM01096062">
    <property type="protein sequence ID" value="JAH12515.1"/>
    <property type="molecule type" value="Transcribed_RNA"/>
</dbReference>
<feature type="transmembrane region" description="Helical" evidence="1">
    <location>
        <begin position="45"/>
        <end position="70"/>
    </location>
</feature>
<name>A0A0E9Q847_ANGAN</name>
<protein>
    <submittedName>
        <fullName evidence="2">Uncharacterized protein</fullName>
    </submittedName>
</protein>
<proteinExistence type="predicted"/>
<reference evidence="2" key="1">
    <citation type="submission" date="2014-11" db="EMBL/GenBank/DDBJ databases">
        <authorList>
            <person name="Amaro Gonzalez C."/>
        </authorList>
    </citation>
    <scope>NUCLEOTIDE SEQUENCE</scope>
</reference>
<keyword evidence="1" id="KW-1133">Transmembrane helix</keyword>
<reference evidence="2" key="2">
    <citation type="journal article" date="2015" name="Fish Shellfish Immunol.">
        <title>Early steps in the European eel (Anguilla anguilla)-Vibrio vulnificus interaction in the gills: Role of the RtxA13 toxin.</title>
        <authorList>
            <person name="Callol A."/>
            <person name="Pajuelo D."/>
            <person name="Ebbesson L."/>
            <person name="Teles M."/>
            <person name="MacKenzie S."/>
            <person name="Amaro C."/>
        </authorList>
    </citation>
    <scope>NUCLEOTIDE SEQUENCE</scope>
</reference>
<accession>A0A0E9Q847</accession>
<evidence type="ECO:0000256" key="1">
    <source>
        <dbReference type="SAM" id="Phobius"/>
    </source>
</evidence>
<dbReference type="AlphaFoldDB" id="A0A0E9Q847"/>